<comment type="caution">
    <text evidence="2">The sequence shown here is derived from an EMBL/GenBank/DDBJ whole genome shotgun (WGS) entry which is preliminary data.</text>
</comment>
<sequence>MSTLHRRRPRSSTVRASLAAALPTALAALFLRYRRVVLAEQFEQQFRVSTMEWVVFGGGYLTVVALLFVAVLVVARGERPAGARRFLVTVAVGVLAGHLVGVFSGWVVWPDPSWFVATVDGLVPAASLVHPSPPLVGVFAEVLTPVLFAVAVALAAVAVADAAS</sequence>
<reference evidence="2 3" key="1">
    <citation type="journal article" date="2019" name="Int. J. Syst. Evol. Microbiol.">
        <title>The Global Catalogue of Microorganisms (GCM) 10K type strain sequencing project: providing services to taxonomists for standard genome sequencing and annotation.</title>
        <authorList>
            <consortium name="The Broad Institute Genomics Platform"/>
            <consortium name="The Broad Institute Genome Sequencing Center for Infectious Disease"/>
            <person name="Wu L."/>
            <person name="Ma J."/>
        </authorList>
    </citation>
    <scope>NUCLEOTIDE SEQUENCE [LARGE SCALE GENOMIC DNA]</scope>
    <source>
        <strain evidence="2 3">XZGYJ-43</strain>
    </source>
</reference>
<proteinExistence type="predicted"/>
<evidence type="ECO:0000256" key="1">
    <source>
        <dbReference type="SAM" id="Phobius"/>
    </source>
</evidence>
<evidence type="ECO:0000313" key="2">
    <source>
        <dbReference type="EMBL" id="MFC7199842.1"/>
    </source>
</evidence>
<feature type="transmembrane region" description="Helical" evidence="1">
    <location>
        <begin position="55"/>
        <end position="74"/>
    </location>
</feature>
<protein>
    <submittedName>
        <fullName evidence="2">Uncharacterized protein</fullName>
    </submittedName>
</protein>
<keyword evidence="1" id="KW-0472">Membrane</keyword>
<gene>
    <name evidence="2" type="ORF">ACFQJ9_10565</name>
</gene>
<feature type="transmembrane region" description="Helical" evidence="1">
    <location>
        <begin position="142"/>
        <end position="163"/>
    </location>
</feature>
<keyword evidence="1" id="KW-0812">Transmembrane</keyword>
<dbReference type="Proteomes" id="UP001596447">
    <property type="component" value="Unassembled WGS sequence"/>
</dbReference>
<dbReference type="AlphaFoldDB" id="A0ABD5Z3T2"/>
<keyword evidence="3" id="KW-1185">Reference proteome</keyword>
<organism evidence="2 3">
    <name type="scientific">Halospeciosus flavus</name>
    <dbReference type="NCBI Taxonomy" id="3032283"/>
    <lineage>
        <taxon>Archaea</taxon>
        <taxon>Methanobacteriati</taxon>
        <taxon>Methanobacteriota</taxon>
        <taxon>Stenosarchaea group</taxon>
        <taxon>Halobacteria</taxon>
        <taxon>Halobacteriales</taxon>
        <taxon>Halobacteriaceae</taxon>
        <taxon>Halospeciosus</taxon>
    </lineage>
</organism>
<name>A0ABD5Z3T2_9EURY</name>
<feature type="transmembrane region" description="Helical" evidence="1">
    <location>
        <begin position="86"/>
        <end position="109"/>
    </location>
</feature>
<dbReference type="RefSeq" id="WP_279529765.1">
    <property type="nucleotide sequence ID" value="NZ_CP122312.1"/>
</dbReference>
<accession>A0ABD5Z3T2</accession>
<evidence type="ECO:0000313" key="3">
    <source>
        <dbReference type="Proteomes" id="UP001596447"/>
    </source>
</evidence>
<dbReference type="EMBL" id="JBHTAR010000011">
    <property type="protein sequence ID" value="MFC7199842.1"/>
    <property type="molecule type" value="Genomic_DNA"/>
</dbReference>
<keyword evidence="1" id="KW-1133">Transmembrane helix</keyword>